<keyword evidence="3" id="KW-1185">Reference proteome</keyword>
<comment type="caution">
    <text evidence="2">The sequence shown here is derived from an EMBL/GenBank/DDBJ whole genome shotgun (WGS) entry which is preliminary data.</text>
</comment>
<name>A0ABV2GUP4_9HYPH</name>
<dbReference type="Proteomes" id="UP001549204">
    <property type="component" value="Unassembled WGS sequence"/>
</dbReference>
<sequence length="147" mass="16073">MKSLIAGAGCLALLVTACTSSPEQQHSVSSAAVKLAEPRVVIEADPAPPFTYWAPEGSTIRNHPRNPAIWVAHIAGQPQRYYYGDQCQASRYQHLLGRPLTAMPDAPKEAVWRTQCSTCARTSDLGWGRMNISYDEDTRTIVEIACG</sequence>
<organism evidence="2 3">
    <name type="scientific">Mesorhizobium robiniae</name>
    <dbReference type="NCBI Taxonomy" id="559315"/>
    <lineage>
        <taxon>Bacteria</taxon>
        <taxon>Pseudomonadati</taxon>
        <taxon>Pseudomonadota</taxon>
        <taxon>Alphaproteobacteria</taxon>
        <taxon>Hyphomicrobiales</taxon>
        <taxon>Phyllobacteriaceae</taxon>
        <taxon>Mesorhizobium</taxon>
    </lineage>
</organism>
<dbReference type="PROSITE" id="PS51257">
    <property type="entry name" value="PROKAR_LIPOPROTEIN"/>
    <property type="match status" value="1"/>
</dbReference>
<reference evidence="2 3" key="1">
    <citation type="submission" date="2024-06" db="EMBL/GenBank/DDBJ databases">
        <title>Genomic Encyclopedia of Type Strains, Phase IV (KMG-IV): sequencing the most valuable type-strain genomes for metagenomic binning, comparative biology and taxonomic classification.</title>
        <authorList>
            <person name="Goeker M."/>
        </authorList>
    </citation>
    <scope>NUCLEOTIDE SEQUENCE [LARGE SCALE GENOMIC DNA]</scope>
    <source>
        <strain evidence="2 3">DSM 100022</strain>
    </source>
</reference>
<proteinExistence type="predicted"/>
<dbReference type="RefSeq" id="WP_354493582.1">
    <property type="nucleotide sequence ID" value="NZ_JBEPMC010000010.1"/>
</dbReference>
<keyword evidence="1" id="KW-0732">Signal</keyword>
<evidence type="ECO:0000256" key="1">
    <source>
        <dbReference type="SAM" id="SignalP"/>
    </source>
</evidence>
<dbReference type="EMBL" id="JBEPMC010000010">
    <property type="protein sequence ID" value="MET3582019.1"/>
    <property type="molecule type" value="Genomic_DNA"/>
</dbReference>
<feature type="chain" id="PRO_5046632338" description="Lipoprotein" evidence="1">
    <location>
        <begin position="18"/>
        <end position="147"/>
    </location>
</feature>
<feature type="signal peptide" evidence="1">
    <location>
        <begin position="1"/>
        <end position="17"/>
    </location>
</feature>
<evidence type="ECO:0008006" key="4">
    <source>
        <dbReference type="Google" id="ProtNLM"/>
    </source>
</evidence>
<accession>A0ABV2GUP4</accession>
<evidence type="ECO:0000313" key="2">
    <source>
        <dbReference type="EMBL" id="MET3582019.1"/>
    </source>
</evidence>
<evidence type="ECO:0000313" key="3">
    <source>
        <dbReference type="Proteomes" id="UP001549204"/>
    </source>
</evidence>
<protein>
    <recommendedName>
        <fullName evidence="4">Lipoprotein</fullName>
    </recommendedName>
</protein>
<gene>
    <name evidence="2" type="ORF">ABID19_005077</name>
</gene>